<protein>
    <submittedName>
        <fullName evidence="1">Uncharacterized protein</fullName>
    </submittedName>
</protein>
<comment type="caution">
    <text evidence="1">The sequence shown here is derived from an EMBL/GenBank/DDBJ whole genome shotgun (WGS) entry which is preliminary data.</text>
</comment>
<dbReference type="AlphaFoldDB" id="A0A1F5BTE1"/>
<gene>
    <name evidence="1" type="ORF">A2988_00110</name>
</gene>
<dbReference type="EMBL" id="MEYS01000002">
    <property type="protein sequence ID" value="OGD33887.1"/>
    <property type="molecule type" value="Genomic_DNA"/>
</dbReference>
<reference evidence="1 2" key="1">
    <citation type="journal article" date="2016" name="Nat. Commun.">
        <title>Thousands of microbial genomes shed light on interconnected biogeochemical processes in an aquifer system.</title>
        <authorList>
            <person name="Anantharaman K."/>
            <person name="Brown C.T."/>
            <person name="Hug L.A."/>
            <person name="Sharon I."/>
            <person name="Castelle C.J."/>
            <person name="Probst A.J."/>
            <person name="Thomas B.C."/>
            <person name="Singh A."/>
            <person name="Wilkins M.J."/>
            <person name="Karaoz U."/>
            <person name="Brodie E.L."/>
            <person name="Williams K.H."/>
            <person name="Hubbard S.S."/>
            <person name="Banfield J.F."/>
        </authorList>
    </citation>
    <scope>NUCLEOTIDE SEQUENCE [LARGE SCALE GENOMIC DNA]</scope>
</reference>
<dbReference type="Proteomes" id="UP000176650">
    <property type="component" value="Unassembled WGS sequence"/>
</dbReference>
<sequence length="102" mass="11170">MAKKATKTIFLGLCPICRKKLHEKNLAIIDKSNVTTLCCVKCLSCESSVLFTVASQEHNMVTTVGILTDVQAQDIAMLKNGAKVDYDDVLAMHVFLEKHGTS</sequence>
<name>A0A1F5BTE1_9BACT</name>
<dbReference type="STRING" id="1797298.A2988_00110"/>
<accession>A0A1F5BTE1</accession>
<proteinExistence type="predicted"/>
<evidence type="ECO:0000313" key="1">
    <source>
        <dbReference type="EMBL" id="OGD33887.1"/>
    </source>
</evidence>
<organism evidence="1 2">
    <name type="scientific">Candidatus Azambacteria bacterium RIFCSPLOWO2_01_FULL_46_25</name>
    <dbReference type="NCBI Taxonomy" id="1797298"/>
    <lineage>
        <taxon>Bacteria</taxon>
        <taxon>Candidatus Azamiibacteriota</taxon>
    </lineage>
</organism>
<evidence type="ECO:0000313" key="2">
    <source>
        <dbReference type="Proteomes" id="UP000176650"/>
    </source>
</evidence>